<evidence type="ECO:0000313" key="2">
    <source>
        <dbReference type="EMBL" id="PUT46050.1"/>
    </source>
</evidence>
<comment type="caution">
    <text evidence="3">The sequence shown here is derived from an EMBL/GenBank/DDBJ whole genome shotgun (WGS) entry which is preliminary data.</text>
</comment>
<evidence type="ECO:0000259" key="1">
    <source>
        <dbReference type="SMART" id="SM00487"/>
    </source>
</evidence>
<dbReference type="InterPro" id="IPR027417">
    <property type="entry name" value="P-loop_NTPase"/>
</dbReference>
<dbReference type="GO" id="GO:0016787">
    <property type="term" value="F:hydrolase activity"/>
    <property type="evidence" value="ECO:0007669"/>
    <property type="project" value="InterPro"/>
</dbReference>
<dbReference type="Pfam" id="PF04851">
    <property type="entry name" value="ResIII"/>
    <property type="match status" value="1"/>
</dbReference>
<dbReference type="SUPFAM" id="SSF52540">
    <property type="entry name" value="P-loop containing nucleoside triphosphate hydrolases"/>
    <property type="match status" value="1"/>
</dbReference>
<reference evidence="3 5" key="2">
    <citation type="submission" date="2018-04" db="EMBL/GenBank/DDBJ databases">
        <title>Whole genome sequence comparison of clinical and drinking water Legionella pneumophila isolates.</title>
        <authorList>
            <person name="Garner E."/>
        </authorList>
    </citation>
    <scope>NUCLEOTIDE SEQUENCE [LARGE SCALE GENOMIC DNA]</scope>
    <source>
        <strain evidence="3 5">WH02</strain>
    </source>
</reference>
<sequence length="680" mass="78961">MRCQMTLYSQLKEFQKEVIDKNLLLIDDVIKKNKSITGRQITISPTGSGKTFMMASLIESGLTVYPSINFIWLTHNKQILIQTQNEIRKNLGNKVTTAYEIEQQIESFSGKVLLFNIQKGISKKAINWLKRWKQVQELNKRPSILIIDEVDEGMSGKNMESLRVIISPILELGFTASFKKKNNEFEYIKVSYKDVINAKMLVKEILYQASDEISRKEIIARAIAQRQLLEEKTNLLKQYDPDRFFVPKMLIQAPAKDCEDMARELNSFLKLDEHDFLKQVIVHTQNSRGLDEIEDITHVRYIVGDLMIERGWNCPEAYVLLSTKESVSKSKGIQLLGRVIRLPKSKPFDDEFDELNKGYVYISGKHSIEESCKNFIDELPVLAPPKEILQIEICKDIEIPPIKTFTDRLEIDIEDERLRETSELICDSIEELYIKCEEQLPSIRQGKLNLDEAISINSQISKIIEVEWNIEMVKRSLIDALSAHIPRNYAGLIITKYQIRLKETGGLNKIAPAAKFLSKMIRESRNIRDISSKLPYIYEDYIWPPFKLIMAYPHPHEFKRSLYPKVQLNNEELDLAKCIDNICTENNLNWIRNDKSNVRLFKGHYPDFIVFNKSNFVFIEFKGQHLLFSIDTRYKNLKGQMTASYLLVYLEKDTGKFMVKGRDGEVDQPFSELLIRISLT</sequence>
<organism evidence="3 5">
    <name type="scientific">Legionella taurinensis</name>
    <dbReference type="NCBI Taxonomy" id="70611"/>
    <lineage>
        <taxon>Bacteria</taxon>
        <taxon>Pseudomonadati</taxon>
        <taxon>Pseudomonadota</taxon>
        <taxon>Gammaproteobacteria</taxon>
        <taxon>Legionellales</taxon>
        <taxon>Legionellaceae</taxon>
        <taxon>Legionella</taxon>
    </lineage>
</organism>
<dbReference type="EMBL" id="QFGG01000014">
    <property type="protein sequence ID" value="TID40064.1"/>
    <property type="molecule type" value="Genomic_DNA"/>
</dbReference>
<dbReference type="EMBL" id="QCXM01000013">
    <property type="protein sequence ID" value="PUT46050.1"/>
    <property type="molecule type" value="Genomic_DNA"/>
</dbReference>
<name>A0AB38N7B5_9GAMM</name>
<feature type="domain" description="Helicase ATP-binding" evidence="1">
    <location>
        <begin position="7"/>
        <end position="208"/>
    </location>
</feature>
<gene>
    <name evidence="2" type="ORF">DB745_12170</name>
    <name evidence="3" type="ORF">DIZ81_13305</name>
</gene>
<evidence type="ECO:0000313" key="3">
    <source>
        <dbReference type="EMBL" id="TID40064.1"/>
    </source>
</evidence>
<dbReference type="InterPro" id="IPR014001">
    <property type="entry name" value="Helicase_ATP-bd"/>
</dbReference>
<keyword evidence="4" id="KW-1185">Reference proteome</keyword>
<proteinExistence type="predicted"/>
<protein>
    <recommendedName>
        <fullName evidence="1">Helicase ATP-binding domain-containing protein</fullName>
    </recommendedName>
</protein>
<dbReference type="Proteomes" id="UP000306421">
    <property type="component" value="Unassembled WGS sequence"/>
</dbReference>
<dbReference type="AlphaFoldDB" id="A0AB38N7B5"/>
<accession>A0AB38N7B5</accession>
<dbReference type="GO" id="GO:0003677">
    <property type="term" value="F:DNA binding"/>
    <property type="evidence" value="ECO:0007669"/>
    <property type="project" value="InterPro"/>
</dbReference>
<dbReference type="SMART" id="SM00487">
    <property type="entry name" value="DEXDc"/>
    <property type="match status" value="1"/>
</dbReference>
<dbReference type="InterPro" id="IPR006935">
    <property type="entry name" value="Helicase/UvrB_N"/>
</dbReference>
<evidence type="ECO:0000313" key="4">
    <source>
        <dbReference type="Proteomes" id="UP000251035"/>
    </source>
</evidence>
<reference evidence="2 4" key="1">
    <citation type="submission" date="2018-04" db="EMBL/GenBank/DDBJ databases">
        <title>Whole genome sequence comparison of clinical and drinking water Legionella pneumophila isolates associated with the Flint Water Crisis.</title>
        <authorList>
            <person name="Garner E."/>
            <person name="Brown C."/>
            <person name="Schwake O."/>
            <person name="Coil D."/>
            <person name="Jospin G."/>
            <person name="Eisen J."/>
            <person name="Edwards M."/>
            <person name="Pruden A."/>
        </authorList>
    </citation>
    <scope>NUCLEOTIDE SEQUENCE [LARGE SCALE GENOMIC DNA]</scope>
    <source>
        <strain evidence="2 4">Genessee03</strain>
    </source>
</reference>
<dbReference type="Proteomes" id="UP000251035">
    <property type="component" value="Unassembled WGS sequence"/>
</dbReference>
<dbReference type="Gene3D" id="3.40.50.300">
    <property type="entry name" value="P-loop containing nucleotide triphosphate hydrolases"/>
    <property type="match status" value="2"/>
</dbReference>
<evidence type="ECO:0000313" key="5">
    <source>
        <dbReference type="Proteomes" id="UP000306421"/>
    </source>
</evidence>
<dbReference type="GO" id="GO:0005524">
    <property type="term" value="F:ATP binding"/>
    <property type="evidence" value="ECO:0007669"/>
    <property type="project" value="InterPro"/>
</dbReference>